<organism evidence="1">
    <name type="scientific">virus sp. ctuZj11</name>
    <dbReference type="NCBI Taxonomy" id="2825825"/>
    <lineage>
        <taxon>Viruses</taxon>
    </lineage>
</organism>
<protein>
    <submittedName>
        <fullName evidence="1">Major capsid protein</fullName>
    </submittedName>
</protein>
<evidence type="ECO:0000313" key="1">
    <source>
        <dbReference type="EMBL" id="DAE28225.1"/>
    </source>
</evidence>
<proteinExistence type="predicted"/>
<reference evidence="1" key="1">
    <citation type="journal article" date="2021" name="Proc. Natl. Acad. Sci. U.S.A.">
        <title>A Catalog of Tens of Thousands of Viruses from Human Metagenomes Reveals Hidden Associations with Chronic Diseases.</title>
        <authorList>
            <person name="Tisza M.J."/>
            <person name="Buck C.B."/>
        </authorList>
    </citation>
    <scope>NUCLEOTIDE SEQUENCE</scope>
    <source>
        <strain evidence="1">CtuZj11</strain>
    </source>
</reference>
<accession>A0A8S5RAY0</accession>
<dbReference type="EMBL" id="BK059083">
    <property type="protein sequence ID" value="DAE28225.1"/>
    <property type="molecule type" value="Genomic_DNA"/>
</dbReference>
<name>A0A8S5RAY0_9VIRU</name>
<sequence length="368" mass="41348">MAAINYAGNTYAGEVLENLLCYAAEENDTYKEGLIHIKTGVQKKFTLPHISLGKIIQDNVATPTSTHGGQKTDDPTFNQYTISERYLEPEDFMVYLEFNPRDYEQYWRPFQPEGPLVFRDLDPRVQAKMLCLLLDKKDQYINDSIWGSRKGGKDATKVAGPTTITDAVEIGGETAAGPMKYFDGVIMRVLNNIATDASANEKASGKVVMAGNTEITTGKGVEDALYAMWRQCPKQIRKHSALKFVMGWDLWDLYDQYLTSKDQKYVENPDVNKYRFKGKRIVVINGIPESTIFLGKFTSGQDSCLWMAVDYATDQESVKVDRLQANSEMYFFQMRMKVDVNIVLPSEIVVWTPYKNKTTTGSGGGTGG</sequence>